<accession>A0A183I832</accession>
<organism evidence="3">
    <name type="scientific">Onchocerca flexuosa</name>
    <dbReference type="NCBI Taxonomy" id="387005"/>
    <lineage>
        <taxon>Eukaryota</taxon>
        <taxon>Metazoa</taxon>
        <taxon>Ecdysozoa</taxon>
        <taxon>Nematoda</taxon>
        <taxon>Chromadorea</taxon>
        <taxon>Rhabditida</taxon>
        <taxon>Spirurina</taxon>
        <taxon>Spiruromorpha</taxon>
        <taxon>Filarioidea</taxon>
        <taxon>Onchocercidae</taxon>
        <taxon>Onchocerca</taxon>
    </lineage>
</organism>
<dbReference type="EMBL" id="UZAJ01043160">
    <property type="protein sequence ID" value="VDP24637.1"/>
    <property type="molecule type" value="Genomic_DNA"/>
</dbReference>
<dbReference type="PANTHER" id="PTHR21174">
    <property type="match status" value="1"/>
</dbReference>
<reference evidence="1 2" key="2">
    <citation type="submission" date="2018-11" db="EMBL/GenBank/DDBJ databases">
        <authorList>
            <consortium name="Pathogen Informatics"/>
        </authorList>
    </citation>
    <scope>NUCLEOTIDE SEQUENCE [LARGE SCALE GENOMIC DNA]</scope>
</reference>
<protein>
    <submittedName>
        <fullName evidence="3">Cytoplasmic protein</fullName>
    </submittedName>
</protein>
<reference evidence="3" key="1">
    <citation type="submission" date="2016-06" db="UniProtKB">
        <authorList>
            <consortium name="WormBaseParasite"/>
        </authorList>
    </citation>
    <scope>IDENTIFICATION</scope>
</reference>
<evidence type="ECO:0000313" key="1">
    <source>
        <dbReference type="EMBL" id="VDP24637.1"/>
    </source>
</evidence>
<gene>
    <name evidence="1" type="ORF">OFLC_LOCUS15894</name>
</gene>
<keyword evidence="2" id="KW-1185">Reference proteome</keyword>
<dbReference type="PANTHER" id="PTHR21174:SF0">
    <property type="entry name" value="HD PHOSPHOHYDROLASE FAMILY PROTEIN-RELATED"/>
    <property type="match status" value="1"/>
</dbReference>
<evidence type="ECO:0000313" key="3">
    <source>
        <dbReference type="WBParaSite" id="OFLC_0001590701-mRNA-1"/>
    </source>
</evidence>
<evidence type="ECO:0000313" key="2">
    <source>
        <dbReference type="Proteomes" id="UP000267606"/>
    </source>
</evidence>
<dbReference type="InterPro" id="IPR009218">
    <property type="entry name" value="HD_phosphohydro"/>
</dbReference>
<dbReference type="WBParaSite" id="OFLC_0001590701-mRNA-1">
    <property type="protein sequence ID" value="OFLC_0001590701-mRNA-1"/>
    <property type="gene ID" value="OFLC_0001590701"/>
</dbReference>
<dbReference type="AlphaFoldDB" id="A0A183I832"/>
<sequence>MLIISRSAVHDLKHGNNAERSAELLQQFLSEATFDSANYSTTLILKSEKHCTDAHLIIDTYGEEDIHFLLDFDVAFLGVDQIEYERNSKNIRKEYDHLNDDDYRQQRLK</sequence>
<proteinExistence type="predicted"/>
<dbReference type="Proteomes" id="UP000267606">
    <property type="component" value="Unassembled WGS sequence"/>
</dbReference>
<name>A0A183I832_9BILA</name>